<evidence type="ECO:0000256" key="7">
    <source>
        <dbReference type="ARBA" id="ARBA00023125"/>
    </source>
</evidence>
<protein>
    <submittedName>
        <fullName evidence="11">RNA polymerase sigma-54 factor</fullName>
    </submittedName>
</protein>
<dbReference type="Pfam" id="PF04963">
    <property type="entry name" value="Sigma54_CBD"/>
    <property type="match status" value="1"/>
</dbReference>
<dbReference type="RefSeq" id="WP_419151560.1">
    <property type="nucleotide sequence ID" value="NZ_JAUSTR010000002.1"/>
</dbReference>
<dbReference type="PROSITE" id="PS00718">
    <property type="entry name" value="SIGMA54_2"/>
    <property type="match status" value="1"/>
</dbReference>
<dbReference type="Pfam" id="PF04552">
    <property type="entry name" value="Sigma54_DBD"/>
    <property type="match status" value="1"/>
</dbReference>
<dbReference type="InterPro" id="IPR000394">
    <property type="entry name" value="RNA_pol_sigma_54"/>
</dbReference>
<dbReference type="PROSITE" id="PS50044">
    <property type="entry name" value="SIGMA54_3"/>
    <property type="match status" value="1"/>
</dbReference>
<dbReference type="Gene3D" id="1.10.10.60">
    <property type="entry name" value="Homeodomain-like"/>
    <property type="match status" value="1"/>
</dbReference>
<gene>
    <name evidence="11" type="ORF">J2S06_001072</name>
</gene>
<comment type="caution">
    <text evidence="11">The sequence shown here is derived from an EMBL/GenBank/DDBJ whole genome shotgun (WGS) entry which is preliminary data.</text>
</comment>
<keyword evidence="2" id="KW-0240">DNA-directed RNA polymerase</keyword>
<evidence type="ECO:0000259" key="9">
    <source>
        <dbReference type="Pfam" id="PF04552"/>
    </source>
</evidence>
<evidence type="ECO:0000256" key="6">
    <source>
        <dbReference type="ARBA" id="ARBA00023082"/>
    </source>
</evidence>
<dbReference type="InterPro" id="IPR038709">
    <property type="entry name" value="RpoN_core-bd_sf"/>
</dbReference>
<proteinExistence type="inferred from homology"/>
<evidence type="ECO:0000256" key="3">
    <source>
        <dbReference type="ARBA" id="ARBA00022679"/>
    </source>
</evidence>
<dbReference type="InterPro" id="IPR007634">
    <property type="entry name" value="RNA_pol_sigma_54_DNA-bd"/>
</dbReference>
<dbReference type="Gene3D" id="1.10.10.1330">
    <property type="entry name" value="RNA polymerase sigma-54 factor, core-binding domain"/>
    <property type="match status" value="1"/>
</dbReference>
<dbReference type="InterPro" id="IPR007046">
    <property type="entry name" value="RNA_pol_sigma_54_core-bd"/>
</dbReference>
<evidence type="ECO:0000259" key="10">
    <source>
        <dbReference type="Pfam" id="PF04963"/>
    </source>
</evidence>
<dbReference type="NCBIfam" id="TIGR02395">
    <property type="entry name" value="rpoN_sigma"/>
    <property type="match status" value="1"/>
</dbReference>
<keyword evidence="4" id="KW-0548">Nucleotidyltransferase</keyword>
<dbReference type="PRINTS" id="PR00045">
    <property type="entry name" value="SIGMA54FCT"/>
</dbReference>
<evidence type="ECO:0000256" key="2">
    <source>
        <dbReference type="ARBA" id="ARBA00022478"/>
    </source>
</evidence>
<dbReference type="PROSITE" id="PS00717">
    <property type="entry name" value="SIGMA54_1"/>
    <property type="match status" value="1"/>
</dbReference>
<keyword evidence="6" id="KW-0731">Sigma factor</keyword>
<reference evidence="11 12" key="1">
    <citation type="submission" date="2023-07" db="EMBL/GenBank/DDBJ databases">
        <title>Genomic Encyclopedia of Type Strains, Phase IV (KMG-IV): sequencing the most valuable type-strain genomes for metagenomic binning, comparative biology and taxonomic classification.</title>
        <authorList>
            <person name="Goeker M."/>
        </authorList>
    </citation>
    <scope>NUCLEOTIDE SEQUENCE [LARGE SCALE GENOMIC DNA]</scope>
    <source>
        <strain evidence="11 12">DSM 19092</strain>
    </source>
</reference>
<evidence type="ECO:0000256" key="5">
    <source>
        <dbReference type="ARBA" id="ARBA00023015"/>
    </source>
</evidence>
<dbReference type="PANTHER" id="PTHR32248">
    <property type="entry name" value="RNA POLYMERASE SIGMA-54 FACTOR"/>
    <property type="match status" value="1"/>
</dbReference>
<evidence type="ECO:0000256" key="1">
    <source>
        <dbReference type="ARBA" id="ARBA00008798"/>
    </source>
</evidence>
<evidence type="ECO:0000256" key="4">
    <source>
        <dbReference type="ARBA" id="ARBA00022695"/>
    </source>
</evidence>
<dbReference type="Pfam" id="PF00309">
    <property type="entry name" value="Sigma54_AID"/>
    <property type="match status" value="1"/>
</dbReference>
<evidence type="ECO:0000313" key="11">
    <source>
        <dbReference type="EMBL" id="MDQ0161998.1"/>
    </source>
</evidence>
<keyword evidence="8" id="KW-0804">Transcription</keyword>
<feature type="domain" description="RNA polymerase sigma factor 54 DNA-binding" evidence="9">
    <location>
        <begin position="277"/>
        <end position="436"/>
    </location>
</feature>
<dbReference type="EMBL" id="JAUSTR010000002">
    <property type="protein sequence ID" value="MDQ0161998.1"/>
    <property type="molecule type" value="Genomic_DNA"/>
</dbReference>
<keyword evidence="3" id="KW-0808">Transferase</keyword>
<dbReference type="Proteomes" id="UP001225646">
    <property type="component" value="Unassembled WGS sequence"/>
</dbReference>
<keyword evidence="12" id="KW-1185">Reference proteome</keyword>
<evidence type="ECO:0000256" key="8">
    <source>
        <dbReference type="ARBA" id="ARBA00023163"/>
    </source>
</evidence>
<dbReference type="PANTHER" id="PTHR32248:SF4">
    <property type="entry name" value="RNA POLYMERASE SIGMA-54 FACTOR"/>
    <property type="match status" value="1"/>
</dbReference>
<accession>A0ABT9VLZ5</accession>
<name>A0ABT9VLZ5_9BACI</name>
<keyword evidence="7" id="KW-0238">DNA-binding</keyword>
<keyword evidence="5" id="KW-0805">Transcription regulation</keyword>
<dbReference type="PIRSF" id="PIRSF000774">
    <property type="entry name" value="RpoN"/>
    <property type="match status" value="1"/>
</dbReference>
<evidence type="ECO:0000313" key="12">
    <source>
        <dbReference type="Proteomes" id="UP001225646"/>
    </source>
</evidence>
<feature type="domain" description="RNA polymerase sigma factor 54 core-binding" evidence="10">
    <location>
        <begin position="76"/>
        <end position="263"/>
    </location>
</feature>
<sequence length="438" mass="51413">MNMKVGLFQEQTLKLTMTKELQQAITLLQYSTVDLISYLQEVTLENPLIDFIDKSNSNQFYHNKRKQHTDEKQNWIENVSRKGSSLHEHLRSQLFDFHFSSVERQAMEILIDAVDSNGYMTEDLENISKKFAIPLEVLEKQLHVLQSLDPVGVGARSLQECLLLQLKQIKDKPAYTEFILREYFKPFAEKTWKEISKKTGLSLKEIQCIHDFIQTLNPRPGLQYEDTHPNYIIPDLIVEEKHGEWVVFYNDDLLPQIRISANYEPLIEMGNDSEIKSYVTSKIQQCRWLVKSLEQRKDTLVKVMYEIIRHQHEFFYSKNQILKPLTLKDIADSLLIHESTVSRAVKDKYVQTPFGLYELKYFFTNRVASNDLEDTSAANVKQMIQKLVEGEDKKRPLSDQKIADFLKKEYNMSVSRRTVAKYRDQLNIPASSIRKRYE</sequence>
<comment type="similarity">
    <text evidence="1">Belongs to the sigma-54 factor family.</text>
</comment>
<organism evidence="11 12">
    <name type="scientific">Aeribacillus alveayuensis</name>
    <dbReference type="NCBI Taxonomy" id="279215"/>
    <lineage>
        <taxon>Bacteria</taxon>
        <taxon>Bacillati</taxon>
        <taxon>Bacillota</taxon>
        <taxon>Bacilli</taxon>
        <taxon>Bacillales</taxon>
        <taxon>Bacillaceae</taxon>
        <taxon>Aeribacillus</taxon>
    </lineage>
</organism>